<feature type="transmembrane region" description="Helical" evidence="2">
    <location>
        <begin position="59"/>
        <end position="83"/>
    </location>
</feature>
<feature type="compositionally biased region" description="Gly residues" evidence="1">
    <location>
        <begin position="181"/>
        <end position="206"/>
    </location>
</feature>
<evidence type="ECO:0000313" key="4">
    <source>
        <dbReference type="Proteomes" id="UP000650467"/>
    </source>
</evidence>
<feature type="region of interest" description="Disordered" evidence="1">
    <location>
        <begin position="176"/>
        <end position="206"/>
    </location>
</feature>
<keyword evidence="2" id="KW-0812">Transmembrane</keyword>
<reference evidence="3" key="1">
    <citation type="journal article" date="2020" name="bioRxiv">
        <title>Comparative genomics of Chlamydomonas.</title>
        <authorList>
            <person name="Craig R.J."/>
            <person name="Hasan A.R."/>
            <person name="Ness R.W."/>
            <person name="Keightley P.D."/>
        </authorList>
    </citation>
    <scope>NUCLEOTIDE SEQUENCE</scope>
    <source>
        <strain evidence="3">SAG 7.73</strain>
    </source>
</reference>
<keyword evidence="2" id="KW-0472">Membrane</keyword>
<evidence type="ECO:0000256" key="1">
    <source>
        <dbReference type="SAM" id="MobiDB-lite"/>
    </source>
</evidence>
<feature type="region of interest" description="Disordered" evidence="1">
    <location>
        <begin position="249"/>
        <end position="295"/>
    </location>
</feature>
<organism evidence="3 4">
    <name type="scientific">Chlamydomonas incerta</name>
    <dbReference type="NCBI Taxonomy" id="51695"/>
    <lineage>
        <taxon>Eukaryota</taxon>
        <taxon>Viridiplantae</taxon>
        <taxon>Chlorophyta</taxon>
        <taxon>core chlorophytes</taxon>
        <taxon>Chlorophyceae</taxon>
        <taxon>CS clade</taxon>
        <taxon>Chlamydomonadales</taxon>
        <taxon>Chlamydomonadaceae</taxon>
        <taxon>Chlamydomonas</taxon>
    </lineage>
</organism>
<keyword evidence="2" id="KW-1133">Transmembrane helix</keyword>
<comment type="caution">
    <text evidence="3">The sequence shown here is derived from an EMBL/GenBank/DDBJ whole genome shotgun (WGS) entry which is preliminary data.</text>
</comment>
<dbReference type="EMBL" id="JAEHOC010000071">
    <property type="protein sequence ID" value="KAG2423976.1"/>
    <property type="molecule type" value="Genomic_DNA"/>
</dbReference>
<evidence type="ECO:0008006" key="5">
    <source>
        <dbReference type="Google" id="ProtNLM"/>
    </source>
</evidence>
<sequence>MALTTPVTEIRDRCKSGWATLGVVSALLAGLSIIPPLSAQSTVGLDPTIDAWTSAWLVGLLYVSFLAFMANITVIICTSLFYIYIDHIFTREAIKEFLRDWLTVLLAIPFIFTTSVLLVVIEVLMVVGYTCHRYHIWVLVGIAGGVVVSLIGLTLSVALWVGRRAANLYVRTKQQQQQGQQGQGQRGKAGGGGKEEGAGGGLAGGGGGSEGTQLIGFGEQELGEQGEGQGMKGAGAAVAVAEAVEREGRLGGSEIGGMGAGGGSGGGGRGGGARVRAQLGDTGGGGEVEGGASRG</sequence>
<feature type="compositionally biased region" description="Gly residues" evidence="1">
    <location>
        <begin position="250"/>
        <end position="273"/>
    </location>
</feature>
<name>A0A835SEB5_CHLIN</name>
<keyword evidence="4" id="KW-1185">Reference proteome</keyword>
<accession>A0A835SEB5</accession>
<gene>
    <name evidence="3" type="ORF">HXX76_014915</name>
</gene>
<evidence type="ECO:0000313" key="3">
    <source>
        <dbReference type="EMBL" id="KAG2423976.1"/>
    </source>
</evidence>
<evidence type="ECO:0000256" key="2">
    <source>
        <dbReference type="SAM" id="Phobius"/>
    </source>
</evidence>
<proteinExistence type="predicted"/>
<dbReference type="OrthoDB" id="543610at2759"/>
<feature type="transmembrane region" description="Helical" evidence="2">
    <location>
        <begin position="136"/>
        <end position="161"/>
    </location>
</feature>
<feature type="compositionally biased region" description="Gly residues" evidence="1">
    <location>
        <begin position="281"/>
        <end position="295"/>
    </location>
</feature>
<protein>
    <recommendedName>
        <fullName evidence="5">Transmembrane protein</fullName>
    </recommendedName>
</protein>
<feature type="transmembrane region" description="Helical" evidence="2">
    <location>
        <begin position="18"/>
        <end position="39"/>
    </location>
</feature>
<dbReference type="AlphaFoldDB" id="A0A835SEB5"/>
<feature type="transmembrane region" description="Helical" evidence="2">
    <location>
        <begin position="104"/>
        <end position="130"/>
    </location>
</feature>
<dbReference type="Proteomes" id="UP000650467">
    <property type="component" value="Unassembled WGS sequence"/>
</dbReference>